<protein>
    <submittedName>
        <fullName evidence="1">Uncharacterized protein</fullName>
    </submittedName>
</protein>
<organism evidence="1">
    <name type="scientific">marine sediment metagenome</name>
    <dbReference type="NCBI Taxonomy" id="412755"/>
    <lineage>
        <taxon>unclassified sequences</taxon>
        <taxon>metagenomes</taxon>
        <taxon>ecological metagenomes</taxon>
    </lineage>
</organism>
<gene>
    <name evidence="1" type="ORF">S01H1_13279</name>
</gene>
<sequence>MVFFKKYRSIPFFLLRFTLLEIGPLHIRTHKIIGEDVTSLLHNHPFNYISIIIRGGYTETVKSRKGLVEKRHGLFSFVSRRASTYHRIDTVLPETTTLFFAFGRKSWNAIQQSGKTSEMFIQQRIINDINVWSKNVNGIWFIGHENKRDAEKESRHSIYQTNK</sequence>
<reference evidence="1" key="1">
    <citation type="journal article" date="2014" name="Front. Microbiol.">
        <title>High frequency of phylogenetically diverse reductive dehalogenase-homologous genes in deep subseafloor sedimentary metagenomes.</title>
        <authorList>
            <person name="Kawai M."/>
            <person name="Futagami T."/>
            <person name="Toyoda A."/>
            <person name="Takaki Y."/>
            <person name="Nishi S."/>
            <person name="Hori S."/>
            <person name="Arai W."/>
            <person name="Tsubouchi T."/>
            <person name="Morono Y."/>
            <person name="Uchiyama I."/>
            <person name="Ito T."/>
            <person name="Fujiyama A."/>
            <person name="Inagaki F."/>
            <person name="Takami H."/>
        </authorList>
    </citation>
    <scope>NUCLEOTIDE SEQUENCE</scope>
    <source>
        <strain evidence="1">Expedition CK06-06</strain>
    </source>
</reference>
<dbReference type="EMBL" id="BARS01006853">
    <property type="protein sequence ID" value="GAF74628.1"/>
    <property type="molecule type" value="Genomic_DNA"/>
</dbReference>
<proteinExistence type="predicted"/>
<accession>X0S0Q0</accession>
<evidence type="ECO:0000313" key="1">
    <source>
        <dbReference type="EMBL" id="GAF74628.1"/>
    </source>
</evidence>
<comment type="caution">
    <text evidence="1">The sequence shown here is derived from an EMBL/GenBank/DDBJ whole genome shotgun (WGS) entry which is preliminary data.</text>
</comment>
<name>X0S0Q0_9ZZZZ</name>
<dbReference type="AlphaFoldDB" id="X0S0Q0"/>